<dbReference type="GO" id="GO:0039694">
    <property type="term" value="P:viral RNA genome replication"/>
    <property type="evidence" value="ECO:0007669"/>
    <property type="project" value="InterPro"/>
</dbReference>
<dbReference type="GO" id="GO:0000166">
    <property type="term" value="F:nucleotide binding"/>
    <property type="evidence" value="ECO:0007669"/>
    <property type="project" value="UniProtKB-KW"/>
</dbReference>
<keyword evidence="4" id="KW-0548">Nucleotidyltransferase</keyword>
<keyword evidence="9" id="KW-0479">Metal-binding</keyword>
<evidence type="ECO:0000256" key="3">
    <source>
        <dbReference type="ARBA" id="ARBA00022679"/>
    </source>
</evidence>
<dbReference type="SUPFAM" id="SSF56672">
    <property type="entry name" value="DNA/RNA polymerases"/>
    <property type="match status" value="1"/>
</dbReference>
<evidence type="ECO:0000256" key="1">
    <source>
        <dbReference type="ARBA" id="ARBA00012494"/>
    </source>
</evidence>
<keyword evidence="3" id="KW-0808">Transferase</keyword>
<proteinExistence type="predicted"/>
<dbReference type="EC" id="2.7.7.48" evidence="1"/>
<evidence type="ECO:0000256" key="2">
    <source>
        <dbReference type="ARBA" id="ARBA00022484"/>
    </source>
</evidence>
<evidence type="ECO:0000256" key="8">
    <source>
        <dbReference type="ARBA" id="ARBA00048744"/>
    </source>
</evidence>
<gene>
    <name evidence="11" type="primary">SRR5466369_3_3</name>
</gene>
<organism evidence="11 12">
    <name type="scientific">ssRNA phage SRR5466369_3</name>
    <dbReference type="NCBI Taxonomy" id="2786406"/>
    <lineage>
        <taxon>Viruses</taxon>
        <taxon>Riboviria</taxon>
        <taxon>Orthornavirae</taxon>
        <taxon>Lenarviricota</taxon>
        <taxon>Leviviricetes</taxon>
        <taxon>Timlovirales</taxon>
        <taxon>Steitzviridae</taxon>
        <taxon>Bicehmovirus</taxon>
        <taxon>Bicehmovirus caenivivens</taxon>
        <taxon>Psouhdivirus caenivivens</taxon>
    </lineage>
</organism>
<dbReference type="PROSITE" id="PS50522">
    <property type="entry name" value="RDRP_PHAGE"/>
    <property type="match status" value="1"/>
</dbReference>
<feature type="domain" description="RdRp catalytic" evidence="10">
    <location>
        <begin position="325"/>
        <end position="469"/>
    </location>
</feature>
<evidence type="ECO:0000313" key="12">
    <source>
        <dbReference type="Proteomes" id="UP000682455"/>
    </source>
</evidence>
<dbReference type="GO" id="GO:0003968">
    <property type="term" value="F:RNA-directed RNA polymerase activity"/>
    <property type="evidence" value="ECO:0007669"/>
    <property type="project" value="UniProtKB-KW"/>
</dbReference>
<evidence type="ECO:0000256" key="4">
    <source>
        <dbReference type="ARBA" id="ARBA00022695"/>
    </source>
</evidence>
<sequence length="628" mass="70936">MSNRYVKELSCVAERLVRDACYAFPSLREEFERDLLRLRSLSDSRGIHFYVADLPAAGKHLDKCLAAGEYKRSGLPCTRAVSDRVVIPVFLRGLYLLVFEEDGSLLDEPSIEAIFFLRQILCFAKKTEIDCSQRAKDREIRDFVELDESLPEPSGFWCDGPESLSQVPDTSFTSFGYRDPSLVEFLGNLDTVSGILASTLGPYKPSDWKHRHGPGAISEVTGPTNKYVWRNWSDRLERQYPIADCGFHNYSSWAGCVDDRDFGSSDPLSRLICVPKTYLRPRLIAAEPSEHQWCQQNIWHYFCSQARRTWIGEFCRFRDQTLNQDLCLRGSRSGDLVTLDLSSASDRVTTQAVEALFRVNPPLLRCLAASRTLSVLTPSGAKHRLRKFATMGSAVTFPVETLLFLSIVLTSVLTKRSLKISERNIQGLIGEVAVFGDDIVVPKDSWELCTKALECLHFKINTNKSFVTGRFRESCGVEAFDGQVVTPAYWKGLCTGKPSSVAMTSAVHRNFVEKFLMNSAQYIASTLTRGRKLPMVKADLGVVSLYSRTQVDHSGFRTRWNPSYMREEVLLPCLVGRQAKTPVNDDSAVFQFFTESPSPFNHWRSGVLQRPVLRIRDRWVSSCELAAR</sequence>
<reference evidence="11" key="1">
    <citation type="submission" date="2020-09" db="EMBL/GenBank/DDBJ databases">
        <title>Leviviricetes taxonomy.</title>
        <authorList>
            <person name="Stockdale S.R."/>
            <person name="Callanan J."/>
            <person name="Adriaenssens E.M."/>
            <person name="Kuhn J.H."/>
            <person name="Rumnieks J."/>
            <person name="Shkoporov A."/>
            <person name="Draper L.A."/>
            <person name="Ross P."/>
            <person name="Hill C."/>
        </authorList>
    </citation>
    <scope>NUCLEOTIDE SEQUENCE</scope>
</reference>
<dbReference type="InterPro" id="IPR043502">
    <property type="entry name" value="DNA/RNA_pol_sf"/>
</dbReference>
<keyword evidence="5" id="KW-0547">Nucleotide-binding</keyword>
<keyword evidence="12" id="KW-1185">Reference proteome</keyword>
<comment type="catalytic activity">
    <reaction evidence="8">
        <text>RNA(n) + a ribonucleoside 5'-triphosphate = RNA(n+1) + diphosphate</text>
        <dbReference type="Rhea" id="RHEA:21248"/>
        <dbReference type="Rhea" id="RHEA-COMP:14527"/>
        <dbReference type="Rhea" id="RHEA-COMP:17342"/>
        <dbReference type="ChEBI" id="CHEBI:33019"/>
        <dbReference type="ChEBI" id="CHEBI:61557"/>
        <dbReference type="ChEBI" id="CHEBI:140395"/>
        <dbReference type="EC" id="2.7.7.48"/>
    </reaction>
</comment>
<evidence type="ECO:0000313" key="11">
    <source>
        <dbReference type="EMBL" id="DAD52391.1"/>
    </source>
</evidence>
<evidence type="ECO:0000256" key="6">
    <source>
        <dbReference type="ARBA" id="ARBA00022953"/>
    </source>
</evidence>
<dbReference type="Proteomes" id="UP000682455">
    <property type="component" value="Segment"/>
</dbReference>
<dbReference type="GeneID" id="80400594"/>
<keyword evidence="9" id="KW-0460">Magnesium</keyword>
<comment type="cofactor">
    <cofactor evidence="9">
        <name>Mg(2+)</name>
        <dbReference type="ChEBI" id="CHEBI:18420"/>
    </cofactor>
    <text evidence="9">Binds 2 Mg(2+) per subunit.</text>
</comment>
<evidence type="ECO:0000256" key="5">
    <source>
        <dbReference type="ARBA" id="ARBA00022741"/>
    </source>
</evidence>
<keyword evidence="2 11" id="KW-0696">RNA-directed RNA polymerase</keyword>
<feature type="binding site" evidence="9">
    <location>
        <position position="438"/>
    </location>
    <ligand>
        <name>Mg(2+)</name>
        <dbReference type="ChEBI" id="CHEBI:18420"/>
        <label>2</label>
    </ligand>
</feature>
<dbReference type="Pfam" id="PF03431">
    <property type="entry name" value="RNA_replicase_B"/>
    <property type="match status" value="1"/>
</dbReference>
<feature type="binding site" evidence="9">
    <location>
        <position position="340"/>
    </location>
    <ligand>
        <name>Mg(2+)</name>
        <dbReference type="ChEBI" id="CHEBI:18420"/>
        <label>2</label>
    </ligand>
</feature>
<dbReference type="KEGG" id="vg:80400594"/>
<feature type="binding site" evidence="9">
    <location>
        <position position="437"/>
    </location>
    <ligand>
        <name>Mg(2+)</name>
        <dbReference type="ChEBI" id="CHEBI:18420"/>
        <label>2</label>
    </ligand>
</feature>
<keyword evidence="6" id="KW-0693">Viral RNA replication</keyword>
<evidence type="ECO:0000256" key="7">
    <source>
        <dbReference type="ARBA" id="ARBA00030248"/>
    </source>
</evidence>
<dbReference type="InterPro" id="IPR007096">
    <property type="entry name" value="RNA-dir_Rpol_cat_phage"/>
</dbReference>
<dbReference type="GO" id="GO:0046872">
    <property type="term" value="F:metal ion binding"/>
    <property type="evidence" value="ECO:0007669"/>
    <property type="project" value="UniProtKB-KW"/>
</dbReference>
<dbReference type="RefSeq" id="YP_010770995.1">
    <property type="nucleotide sequence ID" value="NC_074455.1"/>
</dbReference>
<evidence type="ECO:0000259" key="10">
    <source>
        <dbReference type="PROSITE" id="PS50522"/>
    </source>
</evidence>
<protein>
    <recommendedName>
        <fullName evidence="1">RNA-directed RNA polymerase</fullName>
        <ecNumber evidence="1">2.7.7.48</ecNumber>
    </recommendedName>
    <alternativeName>
        <fullName evidence="7">RNA replicase beta chain</fullName>
    </alternativeName>
</protein>
<evidence type="ECO:0000256" key="9">
    <source>
        <dbReference type="PIRSR" id="PIRSR605093-1"/>
    </source>
</evidence>
<dbReference type="InterPro" id="IPR005093">
    <property type="entry name" value="RNArep_beta"/>
</dbReference>
<accession>A0A8S5L4Y9</accession>
<name>A0A8S5L4Y9_9VIRU</name>
<dbReference type="EMBL" id="BK014090">
    <property type="protein sequence ID" value="DAD52391.1"/>
    <property type="molecule type" value="Genomic_RNA"/>
</dbReference>